<dbReference type="GO" id="GO:0047444">
    <property type="term" value="F:N-acylneuraminate-9-phosphate synthase activity"/>
    <property type="evidence" value="ECO:0007669"/>
    <property type="project" value="TreeGrafter"/>
</dbReference>
<dbReference type="PANTHER" id="PTHR42966:SF1">
    <property type="entry name" value="SIALIC ACID SYNTHASE"/>
    <property type="match status" value="1"/>
</dbReference>
<reference evidence="2" key="1">
    <citation type="submission" date="2021-05" db="EMBL/GenBank/DDBJ databases">
        <title>The genome of the haptophyte Pavlova lutheri (Diacronema luteri, Pavlovales) - a model for lipid biosynthesis in eukaryotic algae.</title>
        <authorList>
            <person name="Hulatt C.J."/>
            <person name="Posewitz M.C."/>
        </authorList>
    </citation>
    <scope>NUCLEOTIDE SEQUENCE</scope>
    <source>
        <strain evidence="2">NIVA-4/92</strain>
    </source>
</reference>
<evidence type="ECO:0000259" key="1">
    <source>
        <dbReference type="Pfam" id="PF03102"/>
    </source>
</evidence>
<dbReference type="InterPro" id="IPR013785">
    <property type="entry name" value="Aldolase_TIM"/>
</dbReference>
<dbReference type="SUPFAM" id="SSF51569">
    <property type="entry name" value="Aldolase"/>
    <property type="match status" value="1"/>
</dbReference>
<dbReference type="PANTHER" id="PTHR42966">
    <property type="entry name" value="N-ACETYLNEURAMINATE SYNTHASE"/>
    <property type="match status" value="1"/>
</dbReference>
<proteinExistence type="predicted"/>
<keyword evidence="3" id="KW-1185">Reference proteome</keyword>
<organism evidence="2 3">
    <name type="scientific">Diacronema lutheri</name>
    <name type="common">Unicellular marine alga</name>
    <name type="synonym">Monochrysis lutheri</name>
    <dbReference type="NCBI Taxonomy" id="2081491"/>
    <lineage>
        <taxon>Eukaryota</taxon>
        <taxon>Haptista</taxon>
        <taxon>Haptophyta</taxon>
        <taxon>Pavlovophyceae</taxon>
        <taxon>Pavlovales</taxon>
        <taxon>Pavlovaceae</taxon>
        <taxon>Diacronema</taxon>
    </lineage>
</organism>
<dbReference type="Proteomes" id="UP000751190">
    <property type="component" value="Unassembled WGS sequence"/>
</dbReference>
<dbReference type="EMBL" id="JAGTXO010000001">
    <property type="protein sequence ID" value="KAG8470514.1"/>
    <property type="molecule type" value="Genomic_DNA"/>
</dbReference>
<dbReference type="GO" id="GO:0016051">
    <property type="term" value="P:carbohydrate biosynthetic process"/>
    <property type="evidence" value="ECO:0007669"/>
    <property type="project" value="InterPro"/>
</dbReference>
<sequence>MGGQKRSQPTGYLAESGKFKYEKCKVVAEIGCNHMGDLNLAKELMKLAKDSGATYAKFQKRCAKELLTDEQYNKPHPVPHNAFGSTYGAHREFLEFSVEQHRELWNYGKEIGIEWATSVWDVTSAREMIKIPCDFLKVPSACNNHFEMLKVLRDEFKGIVHVSTGMTTKKEIEDVVKFFEETDQAKTRLVIYNCTSGYPVPFKDVCMLELVRLYEEYGLRVHELAFSGHHLGISIDIAAYALGAKWIERHFTKDRTMKGTDHAASLEPAGLGKLVRDLDATFHSLTYKATEILDLENEQRDKLKFRKTEKVNACTE</sequence>
<gene>
    <name evidence="2" type="ORF">KFE25_008935</name>
</gene>
<feature type="domain" description="PseI/NeuA/B-like" evidence="1">
    <location>
        <begin position="45"/>
        <end position="286"/>
    </location>
</feature>
<dbReference type="InterPro" id="IPR051690">
    <property type="entry name" value="PseI-like"/>
</dbReference>
<dbReference type="Gene3D" id="3.20.20.70">
    <property type="entry name" value="Aldolase class I"/>
    <property type="match status" value="1"/>
</dbReference>
<evidence type="ECO:0000313" key="2">
    <source>
        <dbReference type="EMBL" id="KAG8470514.1"/>
    </source>
</evidence>
<dbReference type="OrthoDB" id="9928645at2759"/>
<dbReference type="AlphaFoldDB" id="A0A8J6CFA9"/>
<dbReference type="InterPro" id="IPR013132">
    <property type="entry name" value="PseI/NeuA/B-like_N"/>
</dbReference>
<dbReference type="OMA" id="MTYIDYR"/>
<accession>A0A8J6CFA9</accession>
<evidence type="ECO:0000313" key="3">
    <source>
        <dbReference type="Proteomes" id="UP000751190"/>
    </source>
</evidence>
<dbReference type="Pfam" id="PF03102">
    <property type="entry name" value="NeuB"/>
    <property type="match status" value="1"/>
</dbReference>
<comment type="caution">
    <text evidence="2">The sequence shown here is derived from an EMBL/GenBank/DDBJ whole genome shotgun (WGS) entry which is preliminary data.</text>
</comment>
<name>A0A8J6CFA9_DIALT</name>
<protein>
    <recommendedName>
        <fullName evidence="1">PseI/NeuA/B-like domain-containing protein</fullName>
    </recommendedName>
</protein>